<dbReference type="PROSITE" id="PS00611">
    <property type="entry name" value="HISOL_DEHYDROGENASE"/>
    <property type="match status" value="1"/>
</dbReference>
<keyword evidence="2 5" id="KW-0479">Metal-binding</keyword>
<dbReference type="InterPro" id="IPR016161">
    <property type="entry name" value="Ald_DH/histidinol_DH"/>
</dbReference>
<dbReference type="PRINTS" id="PR00083">
    <property type="entry name" value="HOLDHDRGNASE"/>
</dbReference>
<comment type="catalytic activity">
    <reaction evidence="5">
        <text>L-histidinol + 2 NAD(+) + H2O = L-histidine + 2 NADH + 3 H(+)</text>
        <dbReference type="Rhea" id="RHEA:20641"/>
        <dbReference type="ChEBI" id="CHEBI:15377"/>
        <dbReference type="ChEBI" id="CHEBI:15378"/>
        <dbReference type="ChEBI" id="CHEBI:57540"/>
        <dbReference type="ChEBI" id="CHEBI:57595"/>
        <dbReference type="ChEBI" id="CHEBI:57699"/>
        <dbReference type="ChEBI" id="CHEBI:57945"/>
        <dbReference type="EC" id="1.1.1.23"/>
    </reaction>
</comment>
<keyword evidence="3 5" id="KW-0862">Zinc</keyword>
<dbReference type="GO" id="GO:0008270">
    <property type="term" value="F:zinc ion binding"/>
    <property type="evidence" value="ECO:0007669"/>
    <property type="project" value="UniProtKB-UniRule"/>
</dbReference>
<dbReference type="SUPFAM" id="SSF53720">
    <property type="entry name" value="ALDH-like"/>
    <property type="match status" value="1"/>
</dbReference>
<dbReference type="Pfam" id="PF00815">
    <property type="entry name" value="Histidinol_dh"/>
    <property type="match status" value="1"/>
</dbReference>
<sequence>MVLRLNKTDTDFDAAFARLLTMKREQDEDVNLAVGDIINEVRERGDAALCDYTKRFDRNGMTPDMLRVSPEEIDRAEADCPHETLQALDVATKRIADFHARQKPQDERFTDAQGVELGHRWTAVSAAGIYVPGGLANYPSSVLMNALPAKVAGVDRLVMVVPMPEGKVNPLVLAAAKRAGVNEIYKVGGAQAVAALAYGTQTIEPVDVIVGPGNAYVAAAKKQVFGYVGIDMVAGPSEILVVADAENDPAWIAADLLSQAEHDSVAQSILMTDDVAFAEAVCNEVERQLSDLPREEIARQSWENFGAVVLVPDLTQDGPALIDRLAPEHLELAVKDPESLSDNIRNAGAIFLGRYTPEAIGDYIAGPNHVLPTARSSRYASGLSVLNFMKRTSLVSCSADSLKEIGMDAIRLAESEGLSAHARSVAIRLNKN</sequence>
<feature type="active site" description="Proton acceptor" evidence="5 7">
    <location>
        <position position="328"/>
    </location>
</feature>
<feature type="binding site" evidence="5 9">
    <location>
        <position position="329"/>
    </location>
    <ligand>
        <name>substrate</name>
    </ligand>
</feature>
<feature type="binding site" evidence="5 9">
    <location>
        <position position="237"/>
    </location>
    <ligand>
        <name>substrate</name>
    </ligand>
</feature>
<evidence type="ECO:0000256" key="9">
    <source>
        <dbReference type="PIRSR" id="PIRSR000099-3"/>
    </source>
</evidence>
<dbReference type="AlphaFoldDB" id="A0A368E096"/>
<evidence type="ECO:0000313" key="12">
    <source>
        <dbReference type="EMBL" id="RCL76966.1"/>
    </source>
</evidence>
<dbReference type="PANTHER" id="PTHR21256">
    <property type="entry name" value="HISTIDINOL DEHYDROGENASE HDH"/>
    <property type="match status" value="1"/>
</dbReference>
<dbReference type="EMBL" id="QOQF01000014">
    <property type="protein sequence ID" value="RCL76966.1"/>
    <property type="molecule type" value="Genomic_DNA"/>
</dbReference>
<feature type="binding site" evidence="5 8">
    <location>
        <position position="191"/>
    </location>
    <ligand>
        <name>NAD(+)</name>
        <dbReference type="ChEBI" id="CHEBI:57540"/>
    </ligand>
</feature>
<feature type="binding site" evidence="5 9">
    <location>
        <position position="262"/>
    </location>
    <ligand>
        <name>substrate</name>
    </ligand>
</feature>
<feature type="binding site" evidence="5 9">
    <location>
        <position position="362"/>
    </location>
    <ligand>
        <name>substrate</name>
    </ligand>
</feature>
<dbReference type="GO" id="GO:0004399">
    <property type="term" value="F:histidinol dehydrogenase activity"/>
    <property type="evidence" value="ECO:0007669"/>
    <property type="project" value="UniProtKB-UniRule"/>
</dbReference>
<feature type="binding site" evidence="5 10">
    <location>
        <position position="262"/>
    </location>
    <ligand>
        <name>Zn(2+)</name>
        <dbReference type="ChEBI" id="CHEBI:29105"/>
    </ligand>
</feature>
<comment type="function">
    <text evidence="5">Catalyzes the sequential NAD-dependent oxidations of L-histidinol to L-histidinaldehyde and then to L-histidine.</text>
</comment>
<dbReference type="InterPro" id="IPR022695">
    <property type="entry name" value="Histidinol_DH_monofunct"/>
</dbReference>
<dbReference type="GO" id="GO:0005829">
    <property type="term" value="C:cytosol"/>
    <property type="evidence" value="ECO:0007669"/>
    <property type="project" value="TreeGrafter"/>
</dbReference>
<evidence type="ECO:0000313" key="13">
    <source>
        <dbReference type="Proteomes" id="UP000252132"/>
    </source>
</evidence>
<feature type="active site" description="Proton acceptor" evidence="5 7">
    <location>
        <position position="329"/>
    </location>
</feature>
<dbReference type="GO" id="GO:0000105">
    <property type="term" value="P:L-histidine biosynthetic process"/>
    <property type="evidence" value="ECO:0007669"/>
    <property type="project" value="UniProtKB-UniRule"/>
</dbReference>
<accession>A0A368E096</accession>
<evidence type="ECO:0000256" key="5">
    <source>
        <dbReference type="HAMAP-Rule" id="MF_01024"/>
    </source>
</evidence>
<feature type="binding site" evidence="5 8">
    <location>
        <position position="214"/>
    </location>
    <ligand>
        <name>NAD(+)</name>
        <dbReference type="ChEBI" id="CHEBI:57540"/>
    </ligand>
</feature>
<gene>
    <name evidence="5 12" type="primary">hisD</name>
    <name evidence="12" type="ORF">DBW69_04440</name>
</gene>
<evidence type="ECO:0000256" key="6">
    <source>
        <dbReference type="PIRNR" id="PIRNR000099"/>
    </source>
</evidence>
<feature type="binding site" evidence="5 10">
    <location>
        <position position="362"/>
    </location>
    <ligand>
        <name>Zn(2+)</name>
        <dbReference type="ChEBI" id="CHEBI:29105"/>
    </ligand>
</feature>
<reference evidence="12 13" key="1">
    <citation type="journal article" date="2018" name="Microbiome">
        <title>Fine metagenomic profile of the Mediterranean stratified and mixed water columns revealed by assembly and recruitment.</title>
        <authorList>
            <person name="Haro-Moreno J.M."/>
            <person name="Lopez-Perez M."/>
            <person name="De La Torre J.R."/>
            <person name="Picazo A."/>
            <person name="Camacho A."/>
            <person name="Rodriguez-Valera F."/>
        </authorList>
    </citation>
    <scope>NUCLEOTIDE SEQUENCE [LARGE SCALE GENOMIC DNA]</scope>
    <source>
        <strain evidence="12">MED-G55</strain>
    </source>
</reference>
<comment type="pathway">
    <text evidence="5">Amino-acid biosynthesis; L-histidine biosynthesis; L-histidine from 5-phospho-alpha-D-ribose 1-diphosphate: step 9/9.</text>
</comment>
<dbReference type="Gene3D" id="3.40.50.1980">
    <property type="entry name" value="Nitrogenase molybdenum iron protein domain"/>
    <property type="match status" value="2"/>
</dbReference>
<dbReference type="NCBIfam" id="TIGR00069">
    <property type="entry name" value="hisD"/>
    <property type="match status" value="1"/>
</dbReference>
<feature type="binding site" evidence="5 9">
    <location>
        <position position="421"/>
    </location>
    <ligand>
        <name>substrate</name>
    </ligand>
</feature>
<dbReference type="EC" id="1.1.1.23" evidence="5"/>
<evidence type="ECO:0000256" key="2">
    <source>
        <dbReference type="ARBA" id="ARBA00022723"/>
    </source>
</evidence>
<dbReference type="FunFam" id="3.40.50.1980:FF:000026">
    <property type="entry name" value="Histidinol dehydrogenase"/>
    <property type="match status" value="1"/>
</dbReference>
<name>A0A368E096_9PROT</name>
<feature type="binding site" evidence="5 10">
    <location>
        <position position="421"/>
    </location>
    <ligand>
        <name>Zn(2+)</name>
        <dbReference type="ChEBI" id="CHEBI:29105"/>
    </ligand>
</feature>
<comment type="cofactor">
    <cofactor evidence="5 10">
        <name>Zn(2+)</name>
        <dbReference type="ChEBI" id="CHEBI:29105"/>
    </cofactor>
    <text evidence="5 10">Binds 1 zinc ion per subunit.</text>
</comment>
<protein>
    <recommendedName>
        <fullName evidence="5">Histidinol dehydrogenase</fullName>
        <shortName evidence="5">HDH</shortName>
        <ecNumber evidence="5">1.1.1.23</ecNumber>
    </recommendedName>
</protein>
<organism evidence="12 13">
    <name type="scientific">PS1 clade bacterium</name>
    <dbReference type="NCBI Taxonomy" id="2175152"/>
    <lineage>
        <taxon>Bacteria</taxon>
        <taxon>Pseudomonadati</taxon>
        <taxon>Pseudomonadota</taxon>
        <taxon>Alphaproteobacteria</taxon>
        <taxon>PS1 clade</taxon>
    </lineage>
</organism>
<dbReference type="FunFam" id="3.40.50.1980:FF:000001">
    <property type="entry name" value="Histidinol dehydrogenase"/>
    <property type="match status" value="1"/>
</dbReference>
<feature type="binding site" evidence="5 9">
    <location>
        <position position="416"/>
    </location>
    <ligand>
        <name>substrate</name>
    </ligand>
</feature>
<keyword evidence="4 5" id="KW-0560">Oxidoreductase</keyword>
<evidence type="ECO:0000256" key="1">
    <source>
        <dbReference type="ARBA" id="ARBA00010178"/>
    </source>
</evidence>
<dbReference type="PIRSF" id="PIRSF000099">
    <property type="entry name" value="Histidinol_dh"/>
    <property type="match status" value="1"/>
</dbReference>
<evidence type="ECO:0000256" key="11">
    <source>
        <dbReference type="RuleBase" id="RU004175"/>
    </source>
</evidence>
<dbReference type="UniPathway" id="UPA00031">
    <property type="reaction ID" value="UER00014"/>
</dbReference>
<dbReference type="Gene3D" id="1.20.5.1300">
    <property type="match status" value="1"/>
</dbReference>
<evidence type="ECO:0000256" key="8">
    <source>
        <dbReference type="PIRSR" id="PIRSR000099-2"/>
    </source>
</evidence>
<comment type="similarity">
    <text evidence="1 5 6 11">Belongs to the histidinol dehydrogenase family.</text>
</comment>
<dbReference type="PANTHER" id="PTHR21256:SF2">
    <property type="entry name" value="HISTIDINE BIOSYNTHESIS TRIFUNCTIONAL PROTEIN"/>
    <property type="match status" value="1"/>
</dbReference>
<dbReference type="GO" id="GO:0051287">
    <property type="term" value="F:NAD binding"/>
    <property type="evidence" value="ECO:0007669"/>
    <property type="project" value="InterPro"/>
</dbReference>
<dbReference type="InterPro" id="IPR012131">
    <property type="entry name" value="Hstdl_DH"/>
</dbReference>
<evidence type="ECO:0000256" key="4">
    <source>
        <dbReference type="ARBA" id="ARBA00023002"/>
    </source>
</evidence>
<dbReference type="CDD" id="cd06572">
    <property type="entry name" value="Histidinol_dh"/>
    <property type="match status" value="1"/>
</dbReference>
<keyword evidence="5 8" id="KW-0520">NAD</keyword>
<dbReference type="InterPro" id="IPR001692">
    <property type="entry name" value="Histidinol_DH_CS"/>
</dbReference>
<feature type="binding site" evidence="5 8">
    <location>
        <position position="130"/>
    </location>
    <ligand>
        <name>NAD(+)</name>
        <dbReference type="ChEBI" id="CHEBI:57540"/>
    </ligand>
</feature>
<evidence type="ECO:0000256" key="10">
    <source>
        <dbReference type="PIRSR" id="PIRSR000099-4"/>
    </source>
</evidence>
<keyword evidence="5" id="KW-0028">Amino-acid biosynthesis</keyword>
<feature type="binding site" evidence="5 10">
    <location>
        <position position="259"/>
    </location>
    <ligand>
        <name>Zn(2+)</name>
        <dbReference type="ChEBI" id="CHEBI:29105"/>
    </ligand>
</feature>
<evidence type="ECO:0000256" key="3">
    <source>
        <dbReference type="ARBA" id="ARBA00022833"/>
    </source>
</evidence>
<proteinExistence type="inferred from homology"/>
<feature type="binding site" evidence="5 9">
    <location>
        <position position="259"/>
    </location>
    <ligand>
        <name>substrate</name>
    </ligand>
</feature>
<comment type="caution">
    <text evidence="12">The sequence shown here is derived from an EMBL/GenBank/DDBJ whole genome shotgun (WGS) entry which is preliminary data.</text>
</comment>
<keyword evidence="5" id="KW-0368">Histidine biosynthesis</keyword>
<dbReference type="Proteomes" id="UP000252132">
    <property type="component" value="Unassembled WGS sequence"/>
</dbReference>
<dbReference type="HAMAP" id="MF_01024">
    <property type="entry name" value="HisD"/>
    <property type="match status" value="1"/>
</dbReference>
<evidence type="ECO:0000256" key="7">
    <source>
        <dbReference type="PIRSR" id="PIRSR000099-1"/>
    </source>
</evidence>